<feature type="domain" description="FAD dependent oxidoreductase" evidence="8">
    <location>
        <begin position="8"/>
        <end position="323"/>
    </location>
</feature>
<dbReference type="GeneID" id="136819639"/>
<dbReference type="Proteomes" id="UP000594262">
    <property type="component" value="Unplaced"/>
</dbReference>
<evidence type="ECO:0000313" key="9">
    <source>
        <dbReference type="EnsemblMetazoa" id="CLYHEMP006823.1"/>
    </source>
</evidence>
<proteinExistence type="inferred from homology"/>
<dbReference type="Gene3D" id="3.30.9.10">
    <property type="entry name" value="D-Amino Acid Oxidase, subunit A, domain 2"/>
    <property type="match status" value="1"/>
</dbReference>
<evidence type="ECO:0000259" key="8">
    <source>
        <dbReference type="Pfam" id="PF01266"/>
    </source>
</evidence>
<name>A0A7M5VC47_9CNID</name>
<dbReference type="Pfam" id="PF01266">
    <property type="entry name" value="DAO"/>
    <property type="match status" value="1"/>
</dbReference>
<dbReference type="PIRSF" id="PIRSF000189">
    <property type="entry name" value="D-aa_oxidase"/>
    <property type="match status" value="1"/>
</dbReference>
<evidence type="ECO:0000256" key="2">
    <source>
        <dbReference type="ARBA" id="ARBA00004253"/>
    </source>
</evidence>
<feature type="binding site" evidence="7">
    <location>
        <position position="182"/>
    </location>
    <ligand>
        <name>FAD</name>
        <dbReference type="ChEBI" id="CHEBI:57692"/>
    </ligand>
</feature>
<keyword evidence="4" id="KW-0285">Flavoprotein</keyword>
<dbReference type="GO" id="GO:0003884">
    <property type="term" value="F:D-amino-acid oxidase activity"/>
    <property type="evidence" value="ECO:0007669"/>
    <property type="project" value="InterPro"/>
</dbReference>
<sequence>MVVQIAFLGAGIISTSTAFRLLKQRPDFEVTIIAKSFSPNTTSDGAAGFWGPYFSGTPEKIVLKNSKATYDYVMDLIREQSHSAAIGLSTCHGFRLNTRQEREDIFWSDIPQNFHILNKEELKRFPPEIKSGVGYTSVFIEAKKLIPYYMKEIEKMGGKFTQKDVKSIKDIGTNYDVIVNCTGLGSRDLVGDKKVYPLRGQIMKVKAPWCREFVMWQEKEHQAYILPNQDFVVLGGTAHASENPDVLLEHKQWIKSTTTKLMPSLADAEHVGDWVGFRPAREGGERSEIEDYDIGDHKTVKVVHSYGHGGSGLTVFWGCAEDTINLIYHCLPTVKMSKL</sequence>
<dbReference type="OrthoDB" id="2015447at2759"/>
<reference evidence="9" key="1">
    <citation type="submission" date="2021-01" db="UniProtKB">
        <authorList>
            <consortium name="EnsemblMetazoa"/>
        </authorList>
    </citation>
    <scope>IDENTIFICATION</scope>
</reference>
<feature type="binding site" evidence="7">
    <location>
        <position position="278"/>
    </location>
    <ligand>
        <name>D-dopa</name>
        <dbReference type="ChEBI" id="CHEBI:149689"/>
    </ligand>
</feature>
<feature type="binding site" evidence="7">
    <location>
        <begin position="309"/>
        <end position="314"/>
    </location>
    <ligand>
        <name>FAD</name>
        <dbReference type="ChEBI" id="CHEBI:57692"/>
    </ligand>
</feature>
<dbReference type="PANTHER" id="PTHR11530">
    <property type="entry name" value="D-AMINO ACID OXIDASE"/>
    <property type="match status" value="1"/>
</dbReference>
<dbReference type="SUPFAM" id="SSF54373">
    <property type="entry name" value="FAD-linked reductases, C-terminal domain"/>
    <property type="match status" value="1"/>
</dbReference>
<comment type="similarity">
    <text evidence="3">Belongs to the DAMOX/DASOX family.</text>
</comment>
<dbReference type="SUPFAM" id="SSF51971">
    <property type="entry name" value="Nucleotide-binding domain"/>
    <property type="match status" value="1"/>
</dbReference>
<dbReference type="InterPro" id="IPR006076">
    <property type="entry name" value="FAD-dep_OxRdtase"/>
</dbReference>
<keyword evidence="5 7" id="KW-0274">FAD</keyword>
<dbReference type="GO" id="GO:0005782">
    <property type="term" value="C:peroxisomal matrix"/>
    <property type="evidence" value="ECO:0007669"/>
    <property type="project" value="UniProtKB-SubCell"/>
</dbReference>
<evidence type="ECO:0000256" key="4">
    <source>
        <dbReference type="ARBA" id="ARBA00022630"/>
    </source>
</evidence>
<dbReference type="GO" id="GO:0019478">
    <property type="term" value="P:D-amino acid catabolic process"/>
    <property type="evidence" value="ECO:0007669"/>
    <property type="project" value="TreeGrafter"/>
</dbReference>
<dbReference type="RefSeq" id="XP_066931980.1">
    <property type="nucleotide sequence ID" value="XM_067075879.1"/>
</dbReference>
<dbReference type="InterPro" id="IPR023209">
    <property type="entry name" value="DAO"/>
</dbReference>
<evidence type="ECO:0000256" key="5">
    <source>
        <dbReference type="ARBA" id="ARBA00022827"/>
    </source>
</evidence>
<keyword evidence="6" id="KW-0560">Oxidoreductase</keyword>
<evidence type="ECO:0000256" key="7">
    <source>
        <dbReference type="PIRSR" id="PIRSR000189-1"/>
    </source>
</evidence>
<dbReference type="PANTHER" id="PTHR11530:SF11">
    <property type="entry name" value="D-ASPARTATE OXIDASE"/>
    <property type="match status" value="1"/>
</dbReference>
<dbReference type="AlphaFoldDB" id="A0A7M5VC47"/>
<protein>
    <recommendedName>
        <fullName evidence="8">FAD dependent oxidoreductase domain-containing protein</fullName>
    </recommendedName>
</protein>
<feature type="binding site" evidence="7">
    <location>
        <position position="310"/>
    </location>
    <ligand>
        <name>D-dopa</name>
        <dbReference type="ChEBI" id="CHEBI:149689"/>
    </ligand>
</feature>
<organism evidence="9 10">
    <name type="scientific">Clytia hemisphaerica</name>
    <dbReference type="NCBI Taxonomy" id="252671"/>
    <lineage>
        <taxon>Eukaryota</taxon>
        <taxon>Metazoa</taxon>
        <taxon>Cnidaria</taxon>
        <taxon>Hydrozoa</taxon>
        <taxon>Hydroidolina</taxon>
        <taxon>Leptothecata</taxon>
        <taxon>Obeliida</taxon>
        <taxon>Clytiidae</taxon>
        <taxon>Clytia</taxon>
    </lineage>
</organism>
<keyword evidence="10" id="KW-1185">Reference proteome</keyword>
<evidence type="ECO:0000313" key="10">
    <source>
        <dbReference type="Proteomes" id="UP000594262"/>
    </source>
</evidence>
<feature type="binding site" evidence="7">
    <location>
        <position position="224"/>
    </location>
    <ligand>
        <name>D-dopa</name>
        <dbReference type="ChEBI" id="CHEBI:149689"/>
    </ligand>
</feature>
<dbReference type="Gene3D" id="3.40.50.720">
    <property type="entry name" value="NAD(P)-binding Rossmann-like Domain"/>
    <property type="match status" value="1"/>
</dbReference>
<evidence type="ECO:0000256" key="6">
    <source>
        <dbReference type="ARBA" id="ARBA00023002"/>
    </source>
</evidence>
<evidence type="ECO:0000256" key="3">
    <source>
        <dbReference type="ARBA" id="ARBA00006730"/>
    </source>
</evidence>
<dbReference type="EnsemblMetazoa" id="CLYHEMT006823.1">
    <property type="protein sequence ID" value="CLYHEMP006823.1"/>
    <property type="gene ID" value="CLYHEMG006823"/>
</dbReference>
<accession>A0A7M5VC47</accession>
<comment type="subcellular location">
    <subcellularLocation>
        <location evidence="2">Peroxisome matrix</location>
    </subcellularLocation>
</comment>
<evidence type="ECO:0000256" key="1">
    <source>
        <dbReference type="ARBA" id="ARBA00001974"/>
    </source>
</evidence>
<dbReference type="GO" id="GO:0071949">
    <property type="term" value="F:FAD binding"/>
    <property type="evidence" value="ECO:0007669"/>
    <property type="project" value="InterPro"/>
</dbReference>
<feature type="binding site" evidence="7">
    <location>
        <begin position="42"/>
        <end position="43"/>
    </location>
    <ligand>
        <name>FAD</name>
        <dbReference type="ChEBI" id="CHEBI:57692"/>
    </ligand>
</feature>
<comment type="cofactor">
    <cofactor evidence="1 7">
        <name>FAD</name>
        <dbReference type="ChEBI" id="CHEBI:57692"/>
    </cofactor>
</comment>
<feature type="binding site" evidence="7">
    <location>
        <position position="165"/>
    </location>
    <ligand>
        <name>FAD</name>
        <dbReference type="ChEBI" id="CHEBI:57692"/>
    </ligand>
</feature>